<dbReference type="GO" id="GO:0008153">
    <property type="term" value="P:4-aminobenzoate biosynthetic process"/>
    <property type="evidence" value="ECO:0007669"/>
    <property type="project" value="TreeGrafter"/>
</dbReference>
<dbReference type="RefSeq" id="WP_189086491.1">
    <property type="nucleotide sequence ID" value="NZ_BMRJ01000005.1"/>
</dbReference>
<dbReference type="Pfam" id="PF00425">
    <property type="entry name" value="Chorismate_bind"/>
    <property type="match status" value="1"/>
</dbReference>
<feature type="domain" description="Chorismate-utilising enzyme C-terminal" evidence="1">
    <location>
        <begin position="193"/>
        <end position="446"/>
    </location>
</feature>
<dbReference type="PANTHER" id="PTHR11236">
    <property type="entry name" value="AMINOBENZOATE/ANTHRANILATE SYNTHASE"/>
    <property type="match status" value="1"/>
</dbReference>
<accession>A0A918FGG7</accession>
<dbReference type="PRINTS" id="PR00095">
    <property type="entry name" value="ANTSNTHASEI"/>
</dbReference>
<dbReference type="InterPro" id="IPR019999">
    <property type="entry name" value="Anth_synth_I-like"/>
</dbReference>
<keyword evidence="3" id="KW-1185">Reference proteome</keyword>
<dbReference type="NCBIfam" id="TIGR00553">
    <property type="entry name" value="pabB"/>
    <property type="match status" value="1"/>
</dbReference>
<dbReference type="AlphaFoldDB" id="A0A918FGG7"/>
<dbReference type="Proteomes" id="UP000610303">
    <property type="component" value="Unassembled WGS sequence"/>
</dbReference>
<dbReference type="GO" id="GO:0005737">
    <property type="term" value="C:cytoplasm"/>
    <property type="evidence" value="ECO:0007669"/>
    <property type="project" value="TreeGrafter"/>
</dbReference>
<organism evidence="2 3">
    <name type="scientific">Agromyces mediolanus</name>
    <name type="common">Corynebacterium mediolanum</name>
    <dbReference type="NCBI Taxonomy" id="41986"/>
    <lineage>
        <taxon>Bacteria</taxon>
        <taxon>Bacillati</taxon>
        <taxon>Actinomycetota</taxon>
        <taxon>Actinomycetes</taxon>
        <taxon>Micrococcales</taxon>
        <taxon>Microbacteriaceae</taxon>
        <taxon>Agromyces</taxon>
    </lineage>
</organism>
<dbReference type="SUPFAM" id="SSF56322">
    <property type="entry name" value="ADC synthase"/>
    <property type="match status" value="1"/>
</dbReference>
<dbReference type="InterPro" id="IPR015890">
    <property type="entry name" value="Chorismate_C"/>
</dbReference>
<reference evidence="2" key="2">
    <citation type="submission" date="2020-09" db="EMBL/GenBank/DDBJ databases">
        <authorList>
            <person name="Sun Q."/>
            <person name="Ohkuma M."/>
        </authorList>
    </citation>
    <scope>NUCLEOTIDE SEQUENCE</scope>
    <source>
        <strain evidence="2">JCM 3346</strain>
    </source>
</reference>
<evidence type="ECO:0000313" key="2">
    <source>
        <dbReference type="EMBL" id="GGR36250.1"/>
    </source>
</evidence>
<dbReference type="EMBL" id="BMRJ01000005">
    <property type="protein sequence ID" value="GGR36250.1"/>
    <property type="molecule type" value="Genomic_DNA"/>
</dbReference>
<comment type="caution">
    <text evidence="2">The sequence shown here is derived from an EMBL/GenBank/DDBJ whole genome shotgun (WGS) entry which is preliminary data.</text>
</comment>
<evidence type="ECO:0000313" key="3">
    <source>
        <dbReference type="Proteomes" id="UP000610303"/>
    </source>
</evidence>
<gene>
    <name evidence="2" type="ORF">GCM10010196_32890</name>
</gene>
<protein>
    <recommendedName>
        <fullName evidence="1">Chorismate-utilising enzyme C-terminal domain-containing protein</fullName>
    </recommendedName>
</protein>
<proteinExistence type="predicted"/>
<sequence>MPRRLRRRPLPGWRDPELVHRELAADAPVSAWLDSGIDASSGTSVIAVPRDGAAILVADDATPPAAVFTRLRAELADPLDGDGDAAATPLGWIGWFGYEFGARALALPAASTGSPAAALFFAERAVVFDHGARTMRLEWLEDGADPGLVAAQASWAERTAAAIAALPEATPDLDPAPAGPARVARPRWRHSPAAYRRRIRACQEAIARGDAYQLCLTNRIDVDGRFDPVELYRRLRRTSRSHHGGLLRFEGTALVSASPEQFLLVEPGGLVSTKPMKGTRPRHPDPDRDAALRAELLASEKERAENLMIVDLMRNDLSRVAELGSVRVSGLHTVEEYPHVHQLVSTVSARLRPGLGAVDAVAAAFPAGSMTGAPKESAMRILHELEAGERGVYSGAFGTLSVDGGADLAMVIRSIVVTPEGASIGTGGGITALSVPEEEVEETRVKARALLDALGAAPDAAIE</sequence>
<evidence type="ECO:0000259" key="1">
    <source>
        <dbReference type="Pfam" id="PF00425"/>
    </source>
</evidence>
<dbReference type="InterPro" id="IPR005802">
    <property type="entry name" value="ADC_synth_comp_1"/>
</dbReference>
<dbReference type="GO" id="GO:0000162">
    <property type="term" value="P:L-tryptophan biosynthetic process"/>
    <property type="evidence" value="ECO:0007669"/>
    <property type="project" value="TreeGrafter"/>
</dbReference>
<dbReference type="PANTHER" id="PTHR11236:SF18">
    <property type="entry name" value="AMINODEOXYCHORISMATE SYNTHASE"/>
    <property type="match status" value="1"/>
</dbReference>
<dbReference type="GO" id="GO:0009396">
    <property type="term" value="P:folic acid-containing compound biosynthetic process"/>
    <property type="evidence" value="ECO:0007669"/>
    <property type="project" value="InterPro"/>
</dbReference>
<dbReference type="GO" id="GO:0046820">
    <property type="term" value="F:4-amino-4-deoxychorismate synthase activity"/>
    <property type="evidence" value="ECO:0007669"/>
    <property type="project" value="TreeGrafter"/>
</dbReference>
<name>A0A918FGG7_AGRME</name>
<reference evidence="2" key="1">
    <citation type="journal article" date="2014" name="Int. J. Syst. Evol. Microbiol.">
        <title>Complete genome sequence of Corynebacterium casei LMG S-19264T (=DSM 44701T), isolated from a smear-ripened cheese.</title>
        <authorList>
            <consortium name="US DOE Joint Genome Institute (JGI-PGF)"/>
            <person name="Walter F."/>
            <person name="Albersmeier A."/>
            <person name="Kalinowski J."/>
            <person name="Ruckert C."/>
        </authorList>
    </citation>
    <scope>NUCLEOTIDE SEQUENCE</scope>
    <source>
        <strain evidence="2">JCM 3346</strain>
    </source>
</reference>
<dbReference type="InterPro" id="IPR005801">
    <property type="entry name" value="ADC_synthase"/>
</dbReference>
<dbReference type="Gene3D" id="3.60.120.10">
    <property type="entry name" value="Anthranilate synthase"/>
    <property type="match status" value="1"/>
</dbReference>